<dbReference type="PANTHER" id="PTHR15108">
    <property type="entry name" value="N-ACYLGLUCOSAMINE-2-EPIMERASE"/>
    <property type="match status" value="1"/>
</dbReference>
<organism evidence="3 4">
    <name type="scientific">Ginsengibacter hankyongi</name>
    <dbReference type="NCBI Taxonomy" id="2607284"/>
    <lineage>
        <taxon>Bacteria</taxon>
        <taxon>Pseudomonadati</taxon>
        <taxon>Bacteroidota</taxon>
        <taxon>Chitinophagia</taxon>
        <taxon>Chitinophagales</taxon>
        <taxon>Chitinophagaceae</taxon>
        <taxon>Ginsengibacter</taxon>
    </lineage>
</organism>
<comment type="similarity">
    <text evidence="1">Belongs to the N-acylglucosamine 2-epimerase family.</text>
</comment>
<sequence>MTYSKQDLLGLKDFYNNQLLSDTIPFWFPRSYDKEYSGFLLMRDRDGSLLDDDKAVWIQGRATWLLATLYNTVEKKPEWLEGAKLGYEFLNKYCFDTDGQMFFHVTRDGKPIRKRRYFFSETFYVIAAAAYAKASSDEEAAINARKIFGDCIAYSRGEKKLNPKFFNTRPSKGIGVPMIMINTAQQLRETIGDGRCDELIMTWINEIENYFVKDDIKCVMEEVVPDGSIIDHIDGRTLTPGHAIEGAWFILHEAKCRNNDKHLIDLGCRMLDYMWERGWDKEYGGMLYFRDVYNKPVQEYWQDMKFWWPQNETIIATLLAYTLTGNEKYAQWHKLVHDYSYKHFHDKINGEWFGYLHRDGSIAQAAKGNLFKGPFHLPRQEWYCMQLLYDFLK</sequence>
<dbReference type="Proteomes" id="UP000326903">
    <property type="component" value="Unassembled WGS sequence"/>
</dbReference>
<accession>A0A5J5IM20</accession>
<reference evidence="3 4" key="1">
    <citation type="submission" date="2019-09" db="EMBL/GenBank/DDBJ databases">
        <title>Draft genome sequence of Ginsengibacter sp. BR5-29.</title>
        <authorList>
            <person name="Im W.-T."/>
        </authorList>
    </citation>
    <scope>NUCLEOTIDE SEQUENCE [LARGE SCALE GENOMIC DNA]</scope>
    <source>
        <strain evidence="3 4">BR5-29</strain>
    </source>
</reference>
<evidence type="ECO:0000256" key="2">
    <source>
        <dbReference type="ARBA" id="ARBA00023235"/>
    </source>
</evidence>
<dbReference type="FunFam" id="1.50.10.10:FF:000021">
    <property type="entry name" value="N-acylglucosamine 2-epimerase"/>
    <property type="match status" value="1"/>
</dbReference>
<dbReference type="GO" id="GO:0005975">
    <property type="term" value="P:carbohydrate metabolic process"/>
    <property type="evidence" value="ECO:0007669"/>
    <property type="project" value="InterPro"/>
</dbReference>
<proteinExistence type="inferred from homology"/>
<dbReference type="EMBL" id="VYQF01000001">
    <property type="protein sequence ID" value="KAA9040512.1"/>
    <property type="molecule type" value="Genomic_DNA"/>
</dbReference>
<dbReference type="Gene3D" id="1.50.10.10">
    <property type="match status" value="1"/>
</dbReference>
<protein>
    <submittedName>
        <fullName evidence="3">N-acylglucosamine 2-epimerase</fullName>
    </submittedName>
</protein>
<dbReference type="InterPro" id="IPR010819">
    <property type="entry name" value="AGE/CE"/>
</dbReference>
<gene>
    <name evidence="3" type="ORF">FW778_00220</name>
</gene>
<dbReference type="Pfam" id="PF07221">
    <property type="entry name" value="GlcNAc_2-epim"/>
    <property type="match status" value="1"/>
</dbReference>
<evidence type="ECO:0000256" key="1">
    <source>
        <dbReference type="ARBA" id="ARBA00008558"/>
    </source>
</evidence>
<evidence type="ECO:0000313" key="3">
    <source>
        <dbReference type="EMBL" id="KAA9040512.1"/>
    </source>
</evidence>
<keyword evidence="4" id="KW-1185">Reference proteome</keyword>
<dbReference type="RefSeq" id="WP_150412571.1">
    <property type="nucleotide sequence ID" value="NZ_VYQF01000001.1"/>
</dbReference>
<keyword evidence="2" id="KW-0413">Isomerase</keyword>
<comment type="caution">
    <text evidence="3">The sequence shown here is derived from an EMBL/GenBank/DDBJ whole genome shotgun (WGS) entry which is preliminary data.</text>
</comment>
<dbReference type="AlphaFoldDB" id="A0A5J5IM20"/>
<dbReference type="InterPro" id="IPR008928">
    <property type="entry name" value="6-hairpin_glycosidase_sf"/>
</dbReference>
<evidence type="ECO:0000313" key="4">
    <source>
        <dbReference type="Proteomes" id="UP000326903"/>
    </source>
</evidence>
<dbReference type="SUPFAM" id="SSF48208">
    <property type="entry name" value="Six-hairpin glycosidases"/>
    <property type="match status" value="1"/>
</dbReference>
<dbReference type="GO" id="GO:0016853">
    <property type="term" value="F:isomerase activity"/>
    <property type="evidence" value="ECO:0007669"/>
    <property type="project" value="UniProtKB-KW"/>
</dbReference>
<name>A0A5J5IM20_9BACT</name>
<dbReference type="InterPro" id="IPR012341">
    <property type="entry name" value="6hp_glycosidase-like_sf"/>
</dbReference>